<dbReference type="Pfam" id="PF00857">
    <property type="entry name" value="Isochorismatase"/>
    <property type="match status" value="1"/>
</dbReference>
<feature type="domain" description="Isochorismatase-like" evidence="2">
    <location>
        <begin position="23"/>
        <end position="211"/>
    </location>
</feature>
<reference evidence="5 6" key="1">
    <citation type="submission" date="2020-07" db="EMBL/GenBank/DDBJ databases">
        <title>Exploring microbial biodiversity for novel pathways involved in the catabolism of aromatic compounds derived from lignin.</title>
        <authorList>
            <person name="Elkins J."/>
        </authorList>
    </citation>
    <scope>NUCLEOTIDE SEQUENCE [LARGE SCALE GENOMIC DNA]</scope>
    <source>
        <strain evidence="3 6">H2C3B</strain>
        <strain evidence="4 5">H2C3C</strain>
    </source>
</reference>
<dbReference type="AlphaFoldDB" id="A0A7Z0B0M4"/>
<dbReference type="InterPro" id="IPR050272">
    <property type="entry name" value="Isochorismatase-like_hydrls"/>
</dbReference>
<proteinExistence type="predicted"/>
<dbReference type="Proteomes" id="UP000572540">
    <property type="component" value="Unassembled WGS sequence"/>
</dbReference>
<gene>
    <name evidence="4" type="ORF">GGD40_007340</name>
    <name evidence="3" type="ORF">GGD41_004154</name>
</gene>
<name>A0A7Z0B0M4_9BURK</name>
<dbReference type="InterPro" id="IPR000868">
    <property type="entry name" value="Isochorismatase-like_dom"/>
</dbReference>
<evidence type="ECO:0000313" key="5">
    <source>
        <dbReference type="Proteomes" id="UP000540929"/>
    </source>
</evidence>
<dbReference type="PANTHER" id="PTHR43540:SF9">
    <property type="entry name" value="FAMILY HYDROLASE, PUTATIVE (AFU_ORTHOLOGUE AFUA_2G08700)-RELATED"/>
    <property type="match status" value="1"/>
</dbReference>
<evidence type="ECO:0000313" key="6">
    <source>
        <dbReference type="Proteomes" id="UP000572540"/>
    </source>
</evidence>
<dbReference type="SUPFAM" id="SSF52499">
    <property type="entry name" value="Isochorismatase-like hydrolases"/>
    <property type="match status" value="1"/>
</dbReference>
<keyword evidence="1" id="KW-0378">Hydrolase</keyword>
<sequence length="231" mass="24614">MTAATTSTIDAQPSPFSFDAKSTALVVIDMQRDFIEPGGFGESLGNDVSLLAEIVPTVAALLAFARRHGWLVVHTREAHAADLSDCPPAKRLRGAPNMRIGDAGPMGRILIRGEPGNAIVEPLTPLAGELVIDKPGKGAFYATRLGEELALRGITHLVFAGVTTEVCVQTSMREANDRGYDSLLIEDATASYFPAFKQATLDMVRSQGGIVGWTAPLSSLMKLDGTHPAWK</sequence>
<dbReference type="PANTHER" id="PTHR43540">
    <property type="entry name" value="PEROXYUREIDOACRYLATE/UREIDOACRYLATE AMIDOHYDROLASE-RELATED"/>
    <property type="match status" value="1"/>
</dbReference>
<evidence type="ECO:0000313" key="4">
    <source>
        <dbReference type="EMBL" id="NYH27769.1"/>
    </source>
</evidence>
<dbReference type="RefSeq" id="WP_179713507.1">
    <property type="nucleotide sequence ID" value="NZ_JACCAS010000002.1"/>
</dbReference>
<protein>
    <submittedName>
        <fullName evidence="3">Nicotinamidase-related amidase</fullName>
    </submittedName>
</protein>
<dbReference type="Proteomes" id="UP000540929">
    <property type="component" value="Unassembled WGS sequence"/>
</dbReference>
<dbReference type="EMBL" id="JACCAS010000002">
    <property type="protein sequence ID" value="NYH27769.1"/>
    <property type="molecule type" value="Genomic_DNA"/>
</dbReference>
<accession>A0A7Z0B0M4</accession>
<dbReference type="CDD" id="cd00431">
    <property type="entry name" value="cysteine_hydrolases"/>
    <property type="match status" value="1"/>
</dbReference>
<comment type="caution">
    <text evidence="3">The sequence shown here is derived from an EMBL/GenBank/DDBJ whole genome shotgun (WGS) entry which is preliminary data.</text>
</comment>
<dbReference type="GO" id="GO:0016787">
    <property type="term" value="F:hydrolase activity"/>
    <property type="evidence" value="ECO:0007669"/>
    <property type="project" value="UniProtKB-KW"/>
</dbReference>
<dbReference type="InterPro" id="IPR036380">
    <property type="entry name" value="Isochorismatase-like_sf"/>
</dbReference>
<evidence type="ECO:0000259" key="2">
    <source>
        <dbReference type="Pfam" id="PF00857"/>
    </source>
</evidence>
<evidence type="ECO:0000313" key="3">
    <source>
        <dbReference type="EMBL" id="NYH16926.1"/>
    </source>
</evidence>
<dbReference type="EMBL" id="JACCAU010000001">
    <property type="protein sequence ID" value="NYH16926.1"/>
    <property type="molecule type" value="Genomic_DNA"/>
</dbReference>
<keyword evidence="5" id="KW-1185">Reference proteome</keyword>
<organism evidence="3 6">
    <name type="scientific">Paraburkholderia bryophila</name>
    <dbReference type="NCBI Taxonomy" id="420952"/>
    <lineage>
        <taxon>Bacteria</taxon>
        <taxon>Pseudomonadati</taxon>
        <taxon>Pseudomonadota</taxon>
        <taxon>Betaproteobacteria</taxon>
        <taxon>Burkholderiales</taxon>
        <taxon>Burkholderiaceae</taxon>
        <taxon>Paraburkholderia</taxon>
    </lineage>
</organism>
<dbReference type="Gene3D" id="3.40.50.850">
    <property type="entry name" value="Isochorismatase-like"/>
    <property type="match status" value="1"/>
</dbReference>
<evidence type="ECO:0000256" key="1">
    <source>
        <dbReference type="ARBA" id="ARBA00022801"/>
    </source>
</evidence>